<evidence type="ECO:0000313" key="2">
    <source>
        <dbReference type="Proteomes" id="UP000008075"/>
    </source>
</evidence>
<dbReference type="Proteomes" id="UP000008075">
    <property type="component" value="Chromosome"/>
</dbReference>
<dbReference type="KEGG" id="xne:XNC1_2902"/>
<dbReference type="AlphaFoldDB" id="D3VJ99"/>
<dbReference type="HOGENOM" id="CLU_2235553_0_0_6"/>
<dbReference type="EMBL" id="FN667742">
    <property type="protein sequence ID" value="CBJ90956.1"/>
    <property type="molecule type" value="Genomic_DNA"/>
</dbReference>
<gene>
    <name evidence="1" type="ordered locus">XNC1_2902</name>
</gene>
<protein>
    <submittedName>
        <fullName evidence="1">Uncharacterized protein</fullName>
    </submittedName>
</protein>
<accession>D3VJ99</accession>
<name>D3VJ99_XENNA</name>
<organism evidence="1 2">
    <name type="scientific">Xenorhabdus nematophila (strain ATCC 19061 / DSM 3370 / CCUG 14189 / LMG 1036 / NCIMB 9965 / AN6)</name>
    <dbReference type="NCBI Taxonomy" id="406817"/>
    <lineage>
        <taxon>Bacteria</taxon>
        <taxon>Pseudomonadati</taxon>
        <taxon>Pseudomonadota</taxon>
        <taxon>Gammaproteobacteria</taxon>
        <taxon>Enterobacterales</taxon>
        <taxon>Morganellaceae</taxon>
        <taxon>Xenorhabdus</taxon>
    </lineage>
</organism>
<dbReference type="STRING" id="406817.XNC1_2902"/>
<keyword evidence="2" id="KW-1185">Reference proteome</keyword>
<sequence length="108" mass="11793">MWRMADVTQFAPVHERAQPLPVSFLCAFAVSTVNNGIQVRLKLLAQGRWGFHEGAPLWAGAQGVPVRRYDREIEETGTVIFAFLQLAGGKPLSGRGCGGLRYPNLAPT</sequence>
<evidence type="ECO:0000313" key="1">
    <source>
        <dbReference type="EMBL" id="CBJ90956.1"/>
    </source>
</evidence>
<proteinExistence type="predicted"/>
<reference evidence="1 2" key="1">
    <citation type="journal article" date="2011" name="PLoS ONE">
        <title>The entomopathogenic bacterial endosymbionts xenorhabdus and photorhabdus: convergent lifestyles from divergent genomes.</title>
        <authorList>
            <person name="Chaston J.M."/>
            <person name="Suen G."/>
            <person name="Tucker S.L."/>
            <person name="Andersen A.W."/>
            <person name="Bhasin A."/>
            <person name="Bode E."/>
            <person name="Bode H.B."/>
            <person name="Brachmann A.O."/>
            <person name="Cowles C.E."/>
            <person name="Cowles K.N."/>
            <person name="Darby C."/>
            <person name="de Leon L."/>
            <person name="Drace K."/>
            <person name="Du Z."/>
            <person name="Givaudan A."/>
            <person name="Herbert Tran E.E."/>
            <person name="Jewell K.A."/>
            <person name="Knack J.J."/>
            <person name="Krasomil-Osterfeld K.C."/>
            <person name="Kukor R."/>
            <person name="Lanois A."/>
            <person name="Latreille P."/>
            <person name="Leimgruber N.K."/>
            <person name="Lipke C.M."/>
            <person name="Liu R."/>
            <person name="Lu X."/>
            <person name="Martens E.C."/>
            <person name="Marri P.R."/>
            <person name="Medigue C."/>
            <person name="Menard M.L."/>
            <person name="Miller N.M."/>
            <person name="Morales-Soto N."/>
            <person name="Norton S."/>
            <person name="Ogier J.C."/>
            <person name="Orchard S.S."/>
            <person name="Park D."/>
            <person name="Park Y."/>
            <person name="Qurollo B.A."/>
            <person name="Sugar D.R."/>
            <person name="Richards G.R."/>
            <person name="Rouy Z."/>
            <person name="Slominski B."/>
            <person name="Slominski K."/>
            <person name="Snyder H."/>
            <person name="Tjaden B.C."/>
            <person name="van der Hoeven R."/>
            <person name="Welch R.D."/>
            <person name="Wheeler C."/>
            <person name="Xiang B."/>
            <person name="Barbazuk B."/>
            <person name="Gaudriault S."/>
            <person name="Goodner B."/>
            <person name="Slater S.C."/>
            <person name="Forst S."/>
            <person name="Goldman B.S."/>
            <person name="Goodrich-Blair H."/>
        </authorList>
    </citation>
    <scope>NUCLEOTIDE SEQUENCE [LARGE SCALE GENOMIC DNA]</scope>
    <source>
        <strain evidence="2">ATCC 19061 / DSM 3370 / CCUG 14189 / LMG 1036 / NCIMB 9965 / AN6</strain>
    </source>
</reference>